<comment type="catalytic activity">
    <reaction evidence="1">
        <text>Catalyzes the rearrangement of -S-S- bonds in proteins.</text>
        <dbReference type="EC" id="5.3.4.1"/>
    </reaction>
</comment>
<feature type="signal peptide" evidence="12">
    <location>
        <begin position="1"/>
        <end position="35"/>
    </location>
</feature>
<dbReference type="PANTHER" id="PTHR18929">
    <property type="entry name" value="PROTEIN DISULFIDE ISOMERASE"/>
    <property type="match status" value="1"/>
</dbReference>
<evidence type="ECO:0000256" key="10">
    <source>
        <dbReference type="ARBA" id="ARBA00023235"/>
    </source>
</evidence>
<dbReference type="SUPFAM" id="SSF52833">
    <property type="entry name" value="Thioredoxin-like"/>
    <property type="match status" value="4"/>
</dbReference>
<evidence type="ECO:0000256" key="7">
    <source>
        <dbReference type="ARBA" id="ARBA00022824"/>
    </source>
</evidence>
<dbReference type="OrthoDB" id="427280at2759"/>
<evidence type="ECO:0000256" key="12">
    <source>
        <dbReference type="SAM" id="SignalP"/>
    </source>
</evidence>
<dbReference type="EC" id="5.3.4.1" evidence="4"/>
<evidence type="ECO:0000313" key="14">
    <source>
        <dbReference type="EMBL" id="ERM98588.1"/>
    </source>
</evidence>
<evidence type="ECO:0000256" key="2">
    <source>
        <dbReference type="ARBA" id="ARBA00004319"/>
    </source>
</evidence>
<dbReference type="InterPro" id="IPR036249">
    <property type="entry name" value="Thioredoxin-like_sf"/>
</dbReference>
<dbReference type="GO" id="GO:0034976">
    <property type="term" value="P:response to endoplasmic reticulum stress"/>
    <property type="evidence" value="ECO:0000318"/>
    <property type="project" value="GO_Central"/>
</dbReference>
<dbReference type="GO" id="GO:0006457">
    <property type="term" value="P:protein folding"/>
    <property type="evidence" value="ECO:0000318"/>
    <property type="project" value="GO_Central"/>
</dbReference>
<feature type="chain" id="PRO_5004806900" description="protein disulfide-isomerase" evidence="12">
    <location>
        <begin position="36"/>
        <end position="541"/>
    </location>
</feature>
<dbReference type="CDD" id="cd02982">
    <property type="entry name" value="PDI_b'_family"/>
    <property type="match status" value="1"/>
</dbReference>
<proteinExistence type="inferred from homology"/>
<keyword evidence="7" id="KW-0256">Endoplasmic reticulum</keyword>
<keyword evidence="6" id="KW-0677">Repeat</keyword>
<name>W1NSD6_AMBTC</name>
<comment type="similarity">
    <text evidence="3">Belongs to the protein disulfide isomerase family.</text>
</comment>
<protein>
    <recommendedName>
        <fullName evidence="4">protein disulfide-isomerase</fullName>
        <ecNumber evidence="4">5.3.4.1</ecNumber>
    </recommendedName>
</protein>
<dbReference type="CDD" id="cd02961">
    <property type="entry name" value="PDI_a_family"/>
    <property type="match status" value="1"/>
</dbReference>
<accession>W1NSD6</accession>
<dbReference type="Pfam" id="PF00085">
    <property type="entry name" value="Thioredoxin"/>
    <property type="match status" value="2"/>
</dbReference>
<dbReference type="Proteomes" id="UP000017836">
    <property type="component" value="Unassembled WGS sequence"/>
</dbReference>
<evidence type="ECO:0000256" key="11">
    <source>
        <dbReference type="ARBA" id="ARBA00023284"/>
    </source>
</evidence>
<dbReference type="FunFam" id="3.40.30.10:FF:000201">
    <property type="entry name" value="Protein disulfide isomerase-like 1-5"/>
    <property type="match status" value="1"/>
</dbReference>
<dbReference type="CDD" id="cd02995">
    <property type="entry name" value="PDI_a_PDI_a'_C"/>
    <property type="match status" value="1"/>
</dbReference>
<evidence type="ECO:0000256" key="1">
    <source>
        <dbReference type="ARBA" id="ARBA00001182"/>
    </source>
</evidence>
<keyword evidence="10" id="KW-0413">Isomerase</keyword>
<organism evidence="14 15">
    <name type="scientific">Amborella trichopoda</name>
    <dbReference type="NCBI Taxonomy" id="13333"/>
    <lineage>
        <taxon>Eukaryota</taxon>
        <taxon>Viridiplantae</taxon>
        <taxon>Streptophyta</taxon>
        <taxon>Embryophyta</taxon>
        <taxon>Tracheophyta</taxon>
        <taxon>Spermatophyta</taxon>
        <taxon>Magnoliopsida</taxon>
        <taxon>Amborellales</taxon>
        <taxon>Amborellaceae</taxon>
        <taxon>Amborella</taxon>
    </lineage>
</organism>
<evidence type="ECO:0000256" key="8">
    <source>
        <dbReference type="ARBA" id="ARBA00023157"/>
    </source>
</evidence>
<evidence type="ECO:0000313" key="15">
    <source>
        <dbReference type="Proteomes" id="UP000017836"/>
    </source>
</evidence>
<keyword evidence="9" id="KW-0325">Glycoprotein</keyword>
<dbReference type="FunFam" id="3.40.30.10:FF:000204">
    <property type="entry name" value="Protein disulfide isomerase-like 1-6"/>
    <property type="match status" value="1"/>
</dbReference>
<dbReference type="GO" id="GO:0003756">
    <property type="term" value="F:protein disulfide isomerase activity"/>
    <property type="evidence" value="ECO:0000318"/>
    <property type="project" value="GO_Central"/>
</dbReference>
<keyword evidence="11" id="KW-0676">Redox-active center</keyword>
<feature type="domain" description="Thioredoxin" evidence="13">
    <location>
        <begin position="51"/>
        <end position="182"/>
    </location>
</feature>
<dbReference type="KEGG" id="atr:18426585"/>
<dbReference type="EMBL" id="KI395307">
    <property type="protein sequence ID" value="ERM98588.1"/>
    <property type="molecule type" value="Genomic_DNA"/>
</dbReference>
<reference evidence="15" key="1">
    <citation type="journal article" date="2013" name="Science">
        <title>The Amborella genome and the evolution of flowering plants.</title>
        <authorList>
            <consortium name="Amborella Genome Project"/>
        </authorList>
    </citation>
    <scope>NUCLEOTIDE SEQUENCE [LARGE SCALE GENOMIC DNA]</scope>
</reference>
<dbReference type="InterPro" id="IPR013766">
    <property type="entry name" value="Thioredoxin_domain"/>
</dbReference>
<evidence type="ECO:0000256" key="5">
    <source>
        <dbReference type="ARBA" id="ARBA00022729"/>
    </source>
</evidence>
<comment type="subcellular location">
    <subcellularLocation>
        <location evidence="2">Endoplasmic reticulum lumen</location>
    </subcellularLocation>
</comment>
<feature type="domain" description="Thioredoxin" evidence="13">
    <location>
        <begin position="394"/>
        <end position="523"/>
    </location>
</feature>
<evidence type="ECO:0000256" key="6">
    <source>
        <dbReference type="ARBA" id="ARBA00022737"/>
    </source>
</evidence>
<dbReference type="eggNOG" id="KOG0190">
    <property type="taxonomic scope" value="Eukaryota"/>
</dbReference>
<dbReference type="PANTHER" id="PTHR18929:SF189">
    <property type="entry name" value="PROTEIN DISULFIDE ISOMERASE-LIKE 1-5-RELATED"/>
    <property type="match status" value="1"/>
</dbReference>
<dbReference type="GO" id="GO:0005783">
    <property type="term" value="C:endoplasmic reticulum"/>
    <property type="evidence" value="ECO:0000318"/>
    <property type="project" value="GO_Central"/>
</dbReference>
<evidence type="ECO:0000256" key="4">
    <source>
        <dbReference type="ARBA" id="ARBA00012723"/>
    </source>
</evidence>
<dbReference type="FunFam" id="3.40.30.10:FF:000134">
    <property type="entry name" value="Protein disulfide-isomerase"/>
    <property type="match status" value="1"/>
</dbReference>
<sequence length="541" mass="61068">MASKPIFFIRPNSPILMSFFLFLILSLFSFTSTMGSEDASYDNDLETFEELLAAEEELQSEVKEIGPEKVSRAQKIVMELNNDNSHEIVHSNEYVFLLGYAPWCGRSQELMPNFSLAATTMREMENPVVFVKLDAERYTKVASSLGIKGFPTLLFFVNGSAQLYNGGFTSEEMVIWVRKRTGMPVINISSVLQAEEFIAKHQMFLVGLFEDLEGSDHGDFVKAAIADNEIQFVETSNVKVAEVLYPDMGSRNHFLGFVKGEPEKYVAFEDEFKEEKILQFVETNKFPLVTVMTELNSAKVYSSPFKRQVFIFAEPGEFKKLLGILQDVARKFKSKIMFIYVDSSEDDLAKPILTIFGLEPEEPIATAFDYRTGSKYVLESDLTISNLEGFCFGLVNSTLPPYFKSEPPVPRSEELIQKVVGKTFDAIVLSSTENVLLEVYTPWCANCEATSKKIEKLAKHFKRLQDKLLFARIDASANEHPKLQIDDYPTLLFYPSGDKMNPIKLSTKSSSKDWASFINKRMKAGEGSENSAPVQATKDEL</sequence>
<keyword evidence="5 12" id="KW-0732">Signal</keyword>
<dbReference type="PROSITE" id="PS51352">
    <property type="entry name" value="THIOREDOXIN_2"/>
    <property type="match status" value="2"/>
</dbReference>
<dbReference type="CDD" id="cd02981">
    <property type="entry name" value="PDI_b_family"/>
    <property type="match status" value="1"/>
</dbReference>
<dbReference type="Pfam" id="PF13848">
    <property type="entry name" value="Thioredoxin_6"/>
    <property type="match status" value="1"/>
</dbReference>
<dbReference type="AlphaFoldDB" id="W1NSD6"/>
<dbReference type="FunFam" id="3.40.30.10:FF:000042">
    <property type="entry name" value="protein disulfide-isomerase A2"/>
    <property type="match status" value="1"/>
</dbReference>
<dbReference type="GO" id="GO:0005788">
    <property type="term" value="C:endoplasmic reticulum lumen"/>
    <property type="evidence" value="ECO:0007669"/>
    <property type="project" value="UniProtKB-SubCell"/>
</dbReference>
<gene>
    <name evidence="14" type="ORF">AMTR_s00109p00050620</name>
</gene>
<evidence type="ECO:0000256" key="9">
    <source>
        <dbReference type="ARBA" id="ARBA00023180"/>
    </source>
</evidence>
<dbReference type="OMA" id="FTPWCIN"/>
<dbReference type="Gene3D" id="3.40.30.10">
    <property type="entry name" value="Glutaredoxin"/>
    <property type="match status" value="4"/>
</dbReference>
<keyword evidence="15" id="KW-1185">Reference proteome</keyword>
<evidence type="ECO:0000256" key="3">
    <source>
        <dbReference type="ARBA" id="ARBA00006347"/>
    </source>
</evidence>
<dbReference type="Gramene" id="ERM98588">
    <property type="protein sequence ID" value="ERM98588"/>
    <property type="gene ID" value="AMTR_s00109p00050620"/>
</dbReference>
<keyword evidence="8" id="KW-1015">Disulfide bond</keyword>
<dbReference type="HOGENOM" id="CLU_025879_7_0_1"/>
<dbReference type="STRING" id="13333.W1NSD6"/>
<evidence type="ECO:0000259" key="13">
    <source>
        <dbReference type="PROSITE" id="PS51352"/>
    </source>
</evidence>